<accession>A0ABV9BWJ5</accession>
<sequence>MAFTVSFASGTLAASAPERWRWMRAVRGGFLAVQLLAHAVVAALVVS</sequence>
<gene>
    <name evidence="2" type="ORF">ACFPEN_36700</name>
</gene>
<reference evidence="3" key="1">
    <citation type="journal article" date="2019" name="Int. J. Syst. Evol. Microbiol.">
        <title>The Global Catalogue of Microorganisms (GCM) 10K type strain sequencing project: providing services to taxonomists for standard genome sequencing and annotation.</title>
        <authorList>
            <consortium name="The Broad Institute Genomics Platform"/>
            <consortium name="The Broad Institute Genome Sequencing Center for Infectious Disease"/>
            <person name="Wu L."/>
            <person name="Ma J."/>
        </authorList>
    </citation>
    <scope>NUCLEOTIDE SEQUENCE [LARGE SCALE GENOMIC DNA]</scope>
    <source>
        <strain evidence="3">CECT 8064</strain>
    </source>
</reference>
<keyword evidence="3" id="KW-1185">Reference proteome</keyword>
<organism evidence="2 3">
    <name type="scientific">Streptomyces ehimensis</name>
    <dbReference type="NCBI Taxonomy" id="68195"/>
    <lineage>
        <taxon>Bacteria</taxon>
        <taxon>Bacillati</taxon>
        <taxon>Actinomycetota</taxon>
        <taxon>Actinomycetes</taxon>
        <taxon>Kitasatosporales</taxon>
        <taxon>Streptomycetaceae</taxon>
        <taxon>Streptomyces</taxon>
    </lineage>
</organism>
<proteinExistence type="predicted"/>
<keyword evidence="1" id="KW-0472">Membrane</keyword>
<name>A0ABV9BWJ5_9ACTN</name>
<dbReference type="RefSeq" id="WP_417924614.1">
    <property type="nucleotide sequence ID" value="NZ_JBHSFS010000053.1"/>
</dbReference>
<dbReference type="EMBL" id="JBHSFS010000053">
    <property type="protein sequence ID" value="MFC4518377.1"/>
    <property type="molecule type" value="Genomic_DNA"/>
</dbReference>
<feature type="transmembrane region" description="Helical" evidence="1">
    <location>
        <begin position="25"/>
        <end position="46"/>
    </location>
</feature>
<comment type="caution">
    <text evidence="2">The sequence shown here is derived from an EMBL/GenBank/DDBJ whole genome shotgun (WGS) entry which is preliminary data.</text>
</comment>
<keyword evidence="1" id="KW-0812">Transmembrane</keyword>
<protein>
    <submittedName>
        <fullName evidence="2">Uncharacterized protein</fullName>
    </submittedName>
</protein>
<keyword evidence="1" id="KW-1133">Transmembrane helix</keyword>
<dbReference type="Proteomes" id="UP001595990">
    <property type="component" value="Unassembled WGS sequence"/>
</dbReference>
<evidence type="ECO:0000313" key="2">
    <source>
        <dbReference type="EMBL" id="MFC4518377.1"/>
    </source>
</evidence>
<evidence type="ECO:0000256" key="1">
    <source>
        <dbReference type="SAM" id="Phobius"/>
    </source>
</evidence>
<evidence type="ECO:0000313" key="3">
    <source>
        <dbReference type="Proteomes" id="UP001595990"/>
    </source>
</evidence>